<dbReference type="AlphaFoldDB" id="A0A8H7V0J3"/>
<protein>
    <recommendedName>
        <fullName evidence="4">Major facilitator superfamily (MFS) profile domain-containing protein</fullName>
    </recommendedName>
</protein>
<dbReference type="SUPFAM" id="SSF103473">
    <property type="entry name" value="MFS general substrate transporter"/>
    <property type="match status" value="1"/>
</dbReference>
<dbReference type="GO" id="GO:0016020">
    <property type="term" value="C:membrane"/>
    <property type="evidence" value="ECO:0007669"/>
    <property type="project" value="UniProtKB-SubCell"/>
</dbReference>
<gene>
    <name evidence="5" type="ORF">INT46_010773</name>
</gene>
<feature type="transmembrane region" description="Helical" evidence="3">
    <location>
        <begin position="20"/>
        <end position="41"/>
    </location>
</feature>
<dbReference type="EMBL" id="JAEPRC010000170">
    <property type="protein sequence ID" value="KAG2205611.1"/>
    <property type="molecule type" value="Genomic_DNA"/>
</dbReference>
<name>A0A8H7V0J3_9FUNG</name>
<feature type="transmembrane region" description="Helical" evidence="3">
    <location>
        <begin position="178"/>
        <end position="197"/>
    </location>
</feature>
<evidence type="ECO:0000259" key="4">
    <source>
        <dbReference type="PROSITE" id="PS50850"/>
    </source>
</evidence>
<dbReference type="PANTHER" id="PTHR11360:SF284">
    <property type="entry name" value="EG:103B4.3 PROTEIN-RELATED"/>
    <property type="match status" value="1"/>
</dbReference>
<dbReference type="Gene3D" id="1.20.1250.20">
    <property type="entry name" value="MFS general substrate transporter like domains"/>
    <property type="match status" value="1"/>
</dbReference>
<keyword evidence="3" id="KW-0812">Transmembrane</keyword>
<feature type="transmembrane region" description="Helical" evidence="3">
    <location>
        <begin position="86"/>
        <end position="103"/>
    </location>
</feature>
<comment type="similarity">
    <text evidence="2">Belongs to the major facilitator superfamily. Monocarboxylate porter (TC 2.A.1.13) family.</text>
</comment>
<dbReference type="InterPro" id="IPR036259">
    <property type="entry name" value="MFS_trans_sf"/>
</dbReference>
<feature type="transmembrane region" description="Helical" evidence="3">
    <location>
        <begin position="53"/>
        <end position="74"/>
    </location>
</feature>
<dbReference type="PROSITE" id="PS50850">
    <property type="entry name" value="MFS"/>
    <property type="match status" value="1"/>
</dbReference>
<keyword evidence="6" id="KW-1185">Reference proteome</keyword>
<sequence>MNEKESLRDRLQKSRLMSCIAGAVVLFASFGIRQTIGVFLVPITKSTGWDRSTFSIAAGIFQLFWGFSQPFLVYLAERKFGFGKSIFAACIFYAVGLVIVYASPVSSGLFIFAYGIIVGTAAGGNSFPVVLASIGQRFKQKSKEQAIAFGIVSSFGSLGQVVFLPVAREMVVTIGWRLSFIVLGVFMGAIAPLAYFLQTITPLSPTTPTTLCNPERVSFENYTEKGLEQHLESQSKQNKFDDVVENCEAPDIKSALKEAFTSPTFLMITLGFSVCGFHVTFLATHFPAYLQDQGIDPSLAAWTISILGAGSMIGSISAGYITSYISPRLTLTFVYLFRAILIAIFVFLPTTEATAIIFSCLFGFLWLSTVPVTTKFIGDVFGHKFLGTLTSVSFAGHQVGSFLGAYLGGVVVDVQKNYTSMWYGSLALALLAVVANFFAEGIPQLRGNKSFPS</sequence>
<dbReference type="GO" id="GO:0022857">
    <property type="term" value="F:transmembrane transporter activity"/>
    <property type="evidence" value="ECO:0007669"/>
    <property type="project" value="InterPro"/>
</dbReference>
<keyword evidence="3" id="KW-0472">Membrane</keyword>
<dbReference type="Proteomes" id="UP000650833">
    <property type="component" value="Unassembled WGS sequence"/>
</dbReference>
<accession>A0A8H7V0J3</accession>
<feature type="transmembrane region" description="Helical" evidence="3">
    <location>
        <begin position="146"/>
        <end position="166"/>
    </location>
</feature>
<feature type="transmembrane region" description="Helical" evidence="3">
    <location>
        <begin position="385"/>
        <end position="408"/>
    </location>
</feature>
<feature type="transmembrane region" description="Helical" evidence="3">
    <location>
        <begin position="109"/>
        <end position="134"/>
    </location>
</feature>
<dbReference type="InterPro" id="IPR050327">
    <property type="entry name" value="Proton-linked_MCT"/>
</dbReference>
<feature type="transmembrane region" description="Helical" evidence="3">
    <location>
        <begin position="354"/>
        <end position="373"/>
    </location>
</feature>
<evidence type="ECO:0000256" key="3">
    <source>
        <dbReference type="SAM" id="Phobius"/>
    </source>
</evidence>
<organism evidence="5 6">
    <name type="scientific">Mucor plumbeus</name>
    <dbReference type="NCBI Taxonomy" id="97098"/>
    <lineage>
        <taxon>Eukaryota</taxon>
        <taxon>Fungi</taxon>
        <taxon>Fungi incertae sedis</taxon>
        <taxon>Mucoromycota</taxon>
        <taxon>Mucoromycotina</taxon>
        <taxon>Mucoromycetes</taxon>
        <taxon>Mucorales</taxon>
        <taxon>Mucorineae</taxon>
        <taxon>Mucoraceae</taxon>
        <taxon>Mucor</taxon>
    </lineage>
</organism>
<feature type="transmembrane region" description="Helical" evidence="3">
    <location>
        <begin position="265"/>
        <end position="287"/>
    </location>
</feature>
<evidence type="ECO:0000313" key="5">
    <source>
        <dbReference type="EMBL" id="KAG2205611.1"/>
    </source>
</evidence>
<comment type="subcellular location">
    <subcellularLocation>
        <location evidence="1">Membrane</location>
        <topology evidence="1">Multi-pass membrane protein</topology>
    </subcellularLocation>
</comment>
<keyword evidence="3" id="KW-1133">Transmembrane helix</keyword>
<dbReference type="PANTHER" id="PTHR11360">
    <property type="entry name" value="MONOCARBOXYLATE TRANSPORTER"/>
    <property type="match status" value="1"/>
</dbReference>
<comment type="caution">
    <text evidence="5">The sequence shown here is derived from an EMBL/GenBank/DDBJ whole genome shotgun (WGS) entry which is preliminary data.</text>
</comment>
<feature type="domain" description="Major facilitator superfamily (MFS) profile" evidence="4">
    <location>
        <begin position="1"/>
        <end position="444"/>
    </location>
</feature>
<evidence type="ECO:0000256" key="2">
    <source>
        <dbReference type="ARBA" id="ARBA00006727"/>
    </source>
</evidence>
<evidence type="ECO:0000256" key="1">
    <source>
        <dbReference type="ARBA" id="ARBA00004141"/>
    </source>
</evidence>
<dbReference type="InterPro" id="IPR020846">
    <property type="entry name" value="MFS_dom"/>
</dbReference>
<reference evidence="5" key="1">
    <citation type="submission" date="2020-12" db="EMBL/GenBank/DDBJ databases">
        <title>Metabolic potential, ecology and presence of endohyphal bacteria is reflected in genomic diversity of Mucoromycotina.</title>
        <authorList>
            <person name="Muszewska A."/>
            <person name="Okrasinska A."/>
            <person name="Steczkiewicz K."/>
            <person name="Drgas O."/>
            <person name="Orlowska M."/>
            <person name="Perlinska-Lenart U."/>
            <person name="Aleksandrzak-Piekarczyk T."/>
            <person name="Szatraj K."/>
            <person name="Zielenkiewicz U."/>
            <person name="Pilsyk S."/>
            <person name="Malc E."/>
            <person name="Mieczkowski P."/>
            <person name="Kruszewska J.S."/>
            <person name="Biernat P."/>
            <person name="Pawlowska J."/>
        </authorList>
    </citation>
    <scope>NUCLEOTIDE SEQUENCE</scope>
    <source>
        <strain evidence="5">CBS 226.32</strain>
    </source>
</reference>
<dbReference type="OrthoDB" id="5567124at2759"/>
<evidence type="ECO:0000313" key="6">
    <source>
        <dbReference type="Proteomes" id="UP000650833"/>
    </source>
</evidence>
<proteinExistence type="inferred from homology"/>
<dbReference type="CDD" id="cd17355">
    <property type="entry name" value="MFS_YcxA_like"/>
    <property type="match status" value="1"/>
</dbReference>
<dbReference type="Pfam" id="PF07690">
    <property type="entry name" value="MFS_1"/>
    <property type="match status" value="1"/>
</dbReference>
<feature type="transmembrane region" description="Helical" evidence="3">
    <location>
        <begin position="420"/>
        <end position="439"/>
    </location>
</feature>
<dbReference type="InterPro" id="IPR011701">
    <property type="entry name" value="MFS"/>
</dbReference>
<feature type="transmembrane region" description="Helical" evidence="3">
    <location>
        <begin position="299"/>
        <end position="322"/>
    </location>
</feature>